<evidence type="ECO:0000313" key="3">
    <source>
        <dbReference type="Proteomes" id="UP001432062"/>
    </source>
</evidence>
<dbReference type="Pfam" id="PF13649">
    <property type="entry name" value="Methyltransf_25"/>
    <property type="match status" value="1"/>
</dbReference>
<feature type="domain" description="Methyltransferase" evidence="1">
    <location>
        <begin position="80"/>
        <end position="174"/>
    </location>
</feature>
<dbReference type="PANTHER" id="PTHR44068">
    <property type="entry name" value="ZGC:194242"/>
    <property type="match status" value="1"/>
</dbReference>
<dbReference type="InterPro" id="IPR050447">
    <property type="entry name" value="Erg6_SMT_methyltransf"/>
</dbReference>
<dbReference type="PANTHER" id="PTHR44068:SF11">
    <property type="entry name" value="GERANYL DIPHOSPHATE 2-C-METHYLTRANSFERASE"/>
    <property type="match status" value="1"/>
</dbReference>
<dbReference type="InterPro" id="IPR029063">
    <property type="entry name" value="SAM-dependent_MTases_sf"/>
</dbReference>
<keyword evidence="2" id="KW-0808">Transferase</keyword>
<dbReference type="InterPro" id="IPR041698">
    <property type="entry name" value="Methyltransf_25"/>
</dbReference>
<sequence>MTRESAASKPDRAAEQAPLADEARYRPVYAAGDWSPTLTAIWQECYGADLPDGLEPLGFSSAGELGALWRWLDVGPGDRIVDVGCGRGGPGLWIARHAGVDLVGVDLLPEAVAAAQKRASTLYPGGAATFVVGDFLDTGLPAGSFQGAVSIDSLWMVLDKAAAMQEVARLLEPGARWVLSTWEPSYLSYATLLTAAGWEVLTCREPAGWYERQTAVYDRIIDAEPDLVAQLGAEAAQVLVSEARTMTPTLRDYRRLLIAARR</sequence>
<evidence type="ECO:0000313" key="2">
    <source>
        <dbReference type="EMBL" id="WUV45864.1"/>
    </source>
</evidence>
<protein>
    <submittedName>
        <fullName evidence="2">Class I SAM-dependent methyltransferase</fullName>
    </submittedName>
</protein>
<dbReference type="GO" id="GO:0032259">
    <property type="term" value="P:methylation"/>
    <property type="evidence" value="ECO:0007669"/>
    <property type="project" value="UniProtKB-KW"/>
</dbReference>
<dbReference type="GO" id="GO:0008168">
    <property type="term" value="F:methyltransferase activity"/>
    <property type="evidence" value="ECO:0007669"/>
    <property type="project" value="UniProtKB-KW"/>
</dbReference>
<name>A0ABZ1YRG9_9NOCA</name>
<dbReference type="SUPFAM" id="SSF53335">
    <property type="entry name" value="S-adenosyl-L-methionine-dependent methyltransferases"/>
    <property type="match status" value="1"/>
</dbReference>
<proteinExistence type="predicted"/>
<evidence type="ECO:0000259" key="1">
    <source>
        <dbReference type="Pfam" id="PF13649"/>
    </source>
</evidence>
<dbReference type="RefSeq" id="WP_329409375.1">
    <property type="nucleotide sequence ID" value="NZ_CP109441.1"/>
</dbReference>
<dbReference type="CDD" id="cd02440">
    <property type="entry name" value="AdoMet_MTases"/>
    <property type="match status" value="1"/>
</dbReference>
<gene>
    <name evidence="2" type="ORF">OG563_43455</name>
</gene>
<reference evidence="2" key="1">
    <citation type="submission" date="2022-10" db="EMBL/GenBank/DDBJ databases">
        <title>The complete genomes of actinobacterial strains from the NBC collection.</title>
        <authorList>
            <person name="Joergensen T.S."/>
            <person name="Alvarez Arevalo M."/>
            <person name="Sterndorff E.B."/>
            <person name="Faurdal D."/>
            <person name="Vuksanovic O."/>
            <person name="Mourched A.-S."/>
            <person name="Charusanti P."/>
            <person name="Shaw S."/>
            <person name="Blin K."/>
            <person name="Weber T."/>
        </authorList>
    </citation>
    <scope>NUCLEOTIDE SEQUENCE</scope>
    <source>
        <strain evidence="2">NBC_01482</strain>
    </source>
</reference>
<keyword evidence="2" id="KW-0489">Methyltransferase</keyword>
<keyword evidence="3" id="KW-1185">Reference proteome</keyword>
<dbReference type="EMBL" id="CP109441">
    <property type="protein sequence ID" value="WUV45864.1"/>
    <property type="molecule type" value="Genomic_DNA"/>
</dbReference>
<organism evidence="2 3">
    <name type="scientific">Nocardia vinacea</name>
    <dbReference type="NCBI Taxonomy" id="96468"/>
    <lineage>
        <taxon>Bacteria</taxon>
        <taxon>Bacillati</taxon>
        <taxon>Actinomycetota</taxon>
        <taxon>Actinomycetes</taxon>
        <taxon>Mycobacteriales</taxon>
        <taxon>Nocardiaceae</taxon>
        <taxon>Nocardia</taxon>
    </lineage>
</organism>
<dbReference type="Gene3D" id="3.40.50.150">
    <property type="entry name" value="Vaccinia Virus protein VP39"/>
    <property type="match status" value="1"/>
</dbReference>
<dbReference type="Proteomes" id="UP001432062">
    <property type="component" value="Chromosome"/>
</dbReference>
<accession>A0ABZ1YRG9</accession>